<evidence type="ECO:0000313" key="5">
    <source>
        <dbReference type="EMBL" id="NTF39745.1"/>
    </source>
</evidence>
<dbReference type="EMBL" id="CP049208">
    <property type="protein sequence ID" value="QTG03410.1"/>
    <property type="molecule type" value="Genomic_DNA"/>
</dbReference>
<dbReference type="Gene3D" id="3.40.50.720">
    <property type="entry name" value="NAD(P)-binding Rossmann-like Domain"/>
    <property type="match status" value="1"/>
</dbReference>
<feature type="domain" description="Ketoreductase" evidence="4">
    <location>
        <begin position="10"/>
        <end position="194"/>
    </location>
</feature>
<keyword evidence="2" id="KW-0560">Oxidoreductase</keyword>
<dbReference type="InterPro" id="IPR050259">
    <property type="entry name" value="SDR"/>
</dbReference>
<dbReference type="Pfam" id="PF00106">
    <property type="entry name" value="adh_short"/>
    <property type="match status" value="1"/>
</dbReference>
<comment type="similarity">
    <text evidence="1 3">Belongs to the short-chain dehydrogenases/reductases (SDR) family.</text>
</comment>
<dbReference type="SUPFAM" id="SSF51735">
    <property type="entry name" value="NAD(P)-binding Rossmann-fold domains"/>
    <property type="match status" value="1"/>
</dbReference>
<name>A0AAE7R7Q5_9HYPH</name>
<dbReference type="GO" id="GO:0032787">
    <property type="term" value="P:monocarboxylic acid metabolic process"/>
    <property type="evidence" value="ECO:0007669"/>
    <property type="project" value="UniProtKB-ARBA"/>
</dbReference>
<sequence length="251" mass="26016">MINMQRLEGKRCLVTGAGKGIGRSIALAFAAEGAKIAVLDRDGDLAAETSRDLASVGGGDVFAIADVRDEQAINLAVGDIVAKLGGIDVLVNNAGILSHSPVADMSTSMWSDVIAINLTSAFLCSRAVLPTMIAQKSGRIINMSSQLAHKGGAGLSHYAAAKAGIIGFTKALALEVIGHGINVNALCPGPIDTDMTRANSEEWKAAKMAELPIRRFGRIDEITPTAILLASDEGTYYVGATLNPNGGDVMI</sequence>
<evidence type="ECO:0000313" key="7">
    <source>
        <dbReference type="Proteomes" id="UP000663912"/>
    </source>
</evidence>
<dbReference type="PRINTS" id="PR00081">
    <property type="entry name" value="GDHRDH"/>
</dbReference>
<keyword evidence="6" id="KW-0614">Plasmid</keyword>
<dbReference type="Proteomes" id="UP000822331">
    <property type="component" value="Unassembled WGS sequence"/>
</dbReference>
<dbReference type="InterPro" id="IPR020904">
    <property type="entry name" value="Sc_DH/Rdtase_CS"/>
</dbReference>
<evidence type="ECO:0000313" key="8">
    <source>
        <dbReference type="Proteomes" id="UP000822331"/>
    </source>
</evidence>
<dbReference type="KEGG" id="arui:G6M88_23460"/>
<dbReference type="GO" id="GO:0016491">
    <property type="term" value="F:oxidoreductase activity"/>
    <property type="evidence" value="ECO:0007669"/>
    <property type="project" value="UniProtKB-KW"/>
</dbReference>
<evidence type="ECO:0000256" key="3">
    <source>
        <dbReference type="RuleBase" id="RU000363"/>
    </source>
</evidence>
<dbReference type="PANTHER" id="PTHR42879">
    <property type="entry name" value="3-OXOACYL-(ACYL-CARRIER-PROTEIN) REDUCTASE"/>
    <property type="match status" value="1"/>
</dbReference>
<dbReference type="PANTHER" id="PTHR42879:SF2">
    <property type="entry name" value="3-OXOACYL-[ACYL-CARRIER-PROTEIN] REDUCTASE FABG"/>
    <property type="match status" value="1"/>
</dbReference>
<gene>
    <name evidence="5" type="ORF">G6L72_23945</name>
    <name evidence="6" type="ORF">G6M88_23460</name>
</gene>
<proteinExistence type="inferred from homology"/>
<evidence type="ECO:0000259" key="4">
    <source>
        <dbReference type="SMART" id="SM00822"/>
    </source>
</evidence>
<dbReference type="EMBL" id="JAAMCP010000017">
    <property type="protein sequence ID" value="NTF39745.1"/>
    <property type="molecule type" value="Genomic_DNA"/>
</dbReference>
<dbReference type="AlphaFoldDB" id="A0AAE7R7Q5"/>
<protein>
    <submittedName>
        <fullName evidence="6">3-oxoacyl-ACP reductase FabG</fullName>
    </submittedName>
</protein>
<dbReference type="PRINTS" id="PR00080">
    <property type="entry name" value="SDRFAMILY"/>
</dbReference>
<keyword evidence="8" id="KW-1185">Reference proteome</keyword>
<reference evidence="6" key="2">
    <citation type="submission" date="2020-02" db="EMBL/GenBank/DDBJ databases">
        <title>Unexpected conservation and global transmission of agrobacterial virulence plasmids.</title>
        <authorList>
            <person name="Weisberg A.J."/>
            <person name="Davis E.W. II"/>
            <person name="Tabima J.R."/>
            <person name="Belcher M.S."/>
            <person name="Miller M."/>
            <person name="Kuo C.-H."/>
            <person name="Loper J.E."/>
            <person name="Grunwald N.J."/>
            <person name="Putnam M.L."/>
            <person name="Chang J.H."/>
        </authorList>
    </citation>
    <scope>NUCLEOTIDE SEQUENCE</scope>
    <source>
        <strain evidence="6">W2/73</strain>
        <plasmid evidence="6">pW2_73_1</plasmid>
    </source>
</reference>
<dbReference type="FunFam" id="3.40.50.720:FF:000084">
    <property type="entry name" value="Short-chain dehydrogenase reductase"/>
    <property type="match status" value="1"/>
</dbReference>
<dbReference type="SMART" id="SM00822">
    <property type="entry name" value="PKS_KR"/>
    <property type="match status" value="1"/>
</dbReference>
<geneLocation type="plasmid" evidence="6 7">
    <name>pW2_73_1</name>
</geneLocation>
<accession>A0AAE7R7Q5</accession>
<evidence type="ECO:0000256" key="1">
    <source>
        <dbReference type="ARBA" id="ARBA00006484"/>
    </source>
</evidence>
<dbReference type="PROSITE" id="PS00061">
    <property type="entry name" value="ADH_SHORT"/>
    <property type="match status" value="1"/>
</dbReference>
<dbReference type="Proteomes" id="UP000663912">
    <property type="component" value="Plasmid pW2_73_1"/>
</dbReference>
<evidence type="ECO:0000256" key="2">
    <source>
        <dbReference type="ARBA" id="ARBA00023002"/>
    </source>
</evidence>
<reference evidence="5 8" key="1">
    <citation type="journal article" date="2020" name="Science">
        <title>Unexpected conservation and global transmission of agrobacterial virulence plasmids.</title>
        <authorList>
            <person name="Weisberg A.J."/>
            <person name="Davis E.W. 2nd"/>
            <person name="Tabima J."/>
            <person name="Belcher M.S."/>
            <person name="Miller M."/>
            <person name="Kuo C.H."/>
            <person name="Loper J.E."/>
            <person name="Grunwald N.J."/>
            <person name="Putnam M.L."/>
            <person name="Chang J.H."/>
        </authorList>
    </citation>
    <scope>NUCLEOTIDE SEQUENCE [LARGE SCALE GENOMIC DNA]</scope>
    <source>
        <strain evidence="5 8">A19/93</strain>
    </source>
</reference>
<evidence type="ECO:0000313" key="6">
    <source>
        <dbReference type="EMBL" id="QTG03410.1"/>
    </source>
</evidence>
<organism evidence="6 7">
    <name type="scientific">Agrobacterium rubi</name>
    <dbReference type="NCBI Taxonomy" id="28099"/>
    <lineage>
        <taxon>Bacteria</taxon>
        <taxon>Pseudomonadati</taxon>
        <taxon>Pseudomonadota</taxon>
        <taxon>Alphaproteobacteria</taxon>
        <taxon>Hyphomicrobiales</taxon>
        <taxon>Rhizobiaceae</taxon>
        <taxon>Rhizobium/Agrobacterium group</taxon>
        <taxon>Agrobacterium</taxon>
    </lineage>
</organism>
<dbReference type="InterPro" id="IPR057326">
    <property type="entry name" value="KR_dom"/>
</dbReference>
<dbReference type="InterPro" id="IPR036291">
    <property type="entry name" value="NAD(P)-bd_dom_sf"/>
</dbReference>
<dbReference type="InterPro" id="IPR002347">
    <property type="entry name" value="SDR_fam"/>
</dbReference>